<dbReference type="PROSITE" id="PS50110">
    <property type="entry name" value="RESPONSE_REGULATORY"/>
    <property type="match status" value="1"/>
</dbReference>
<feature type="modified residue" description="4-aspartylphosphate" evidence="3">
    <location>
        <position position="57"/>
    </location>
</feature>
<keyword evidence="7" id="KW-1185">Reference proteome</keyword>
<dbReference type="SMART" id="SM00448">
    <property type="entry name" value="REC"/>
    <property type="match status" value="1"/>
</dbReference>
<dbReference type="CDD" id="cd06170">
    <property type="entry name" value="LuxR_C_like"/>
    <property type="match status" value="1"/>
</dbReference>
<evidence type="ECO:0000256" key="2">
    <source>
        <dbReference type="ARBA" id="ARBA00023125"/>
    </source>
</evidence>
<name>A0A9W6IZ03_9HYPH</name>
<dbReference type="SUPFAM" id="SSF52172">
    <property type="entry name" value="CheY-like"/>
    <property type="match status" value="1"/>
</dbReference>
<dbReference type="SUPFAM" id="SSF46894">
    <property type="entry name" value="C-terminal effector domain of the bipartite response regulators"/>
    <property type="match status" value="1"/>
</dbReference>
<dbReference type="GO" id="GO:0003677">
    <property type="term" value="F:DNA binding"/>
    <property type="evidence" value="ECO:0007669"/>
    <property type="project" value="UniProtKB-KW"/>
</dbReference>
<dbReference type="InterPro" id="IPR001789">
    <property type="entry name" value="Sig_transdc_resp-reg_receiver"/>
</dbReference>
<dbReference type="GO" id="GO:0000160">
    <property type="term" value="P:phosphorelay signal transduction system"/>
    <property type="evidence" value="ECO:0007669"/>
    <property type="project" value="InterPro"/>
</dbReference>
<dbReference type="PANTHER" id="PTHR43214:SF43">
    <property type="entry name" value="TWO-COMPONENT RESPONSE REGULATOR"/>
    <property type="match status" value="1"/>
</dbReference>
<reference evidence="6" key="1">
    <citation type="journal article" date="2014" name="Int. J. Syst. Evol. Microbiol.">
        <title>Complete genome sequence of Corynebacterium casei LMG S-19264T (=DSM 44701T), isolated from a smear-ripened cheese.</title>
        <authorList>
            <consortium name="US DOE Joint Genome Institute (JGI-PGF)"/>
            <person name="Walter F."/>
            <person name="Albersmeier A."/>
            <person name="Kalinowski J."/>
            <person name="Ruckert C."/>
        </authorList>
    </citation>
    <scope>NUCLEOTIDE SEQUENCE</scope>
    <source>
        <strain evidence="6">VKM B-2347</strain>
    </source>
</reference>
<proteinExistence type="predicted"/>
<dbReference type="RefSeq" id="WP_271166644.1">
    <property type="nucleotide sequence ID" value="NZ_BSFI01000001.1"/>
</dbReference>
<keyword evidence="1 3" id="KW-0597">Phosphoprotein</keyword>
<keyword evidence="2 6" id="KW-0238">DNA-binding</keyword>
<sequence>MSGKHTAILIDDHPVVRAGYRKLLERQAEYKILGEANTAKDGYELYKRTEPNITLMDISMPGSSGLEGVRRIKAYDRKAKILIFTMHQSVNYALKAFEAGAAGYVTKSSPSSELIGCMGAVLRGGQALSDDISRMIAAERVSGRSSPIDDLGPREVEVLKLLAAGNSTEEASKLLQLSHKTVQNYHSTIRSKLNASNDAKLVWISIAAGLLKATETGDMNE</sequence>
<dbReference type="PANTHER" id="PTHR43214">
    <property type="entry name" value="TWO-COMPONENT RESPONSE REGULATOR"/>
    <property type="match status" value="1"/>
</dbReference>
<dbReference type="CDD" id="cd17535">
    <property type="entry name" value="REC_NarL-like"/>
    <property type="match status" value="1"/>
</dbReference>
<feature type="domain" description="HTH luxR-type" evidence="4">
    <location>
        <begin position="144"/>
        <end position="209"/>
    </location>
</feature>
<dbReference type="Pfam" id="PF00196">
    <property type="entry name" value="GerE"/>
    <property type="match status" value="1"/>
</dbReference>
<evidence type="ECO:0000313" key="6">
    <source>
        <dbReference type="EMBL" id="GLK66368.1"/>
    </source>
</evidence>
<dbReference type="InterPro" id="IPR000792">
    <property type="entry name" value="Tscrpt_reg_LuxR_C"/>
</dbReference>
<dbReference type="SMART" id="SM00421">
    <property type="entry name" value="HTH_LUXR"/>
    <property type="match status" value="1"/>
</dbReference>
<accession>A0A9W6IZ03</accession>
<dbReference type="InterPro" id="IPR058245">
    <property type="entry name" value="NreC/VraR/RcsB-like_REC"/>
</dbReference>
<evidence type="ECO:0000259" key="4">
    <source>
        <dbReference type="PROSITE" id="PS50043"/>
    </source>
</evidence>
<evidence type="ECO:0000256" key="1">
    <source>
        <dbReference type="ARBA" id="ARBA00022553"/>
    </source>
</evidence>
<dbReference type="EMBL" id="BSFI01000001">
    <property type="protein sequence ID" value="GLK66368.1"/>
    <property type="molecule type" value="Genomic_DNA"/>
</dbReference>
<dbReference type="InterPro" id="IPR016032">
    <property type="entry name" value="Sig_transdc_resp-reg_C-effctor"/>
</dbReference>
<dbReference type="PROSITE" id="PS50043">
    <property type="entry name" value="HTH_LUXR_2"/>
    <property type="match status" value="1"/>
</dbReference>
<dbReference type="PRINTS" id="PR00038">
    <property type="entry name" value="HTHLUXR"/>
</dbReference>
<dbReference type="InterPro" id="IPR011006">
    <property type="entry name" value="CheY-like_superfamily"/>
</dbReference>
<evidence type="ECO:0000313" key="7">
    <source>
        <dbReference type="Proteomes" id="UP001143372"/>
    </source>
</evidence>
<dbReference type="Pfam" id="PF00072">
    <property type="entry name" value="Response_reg"/>
    <property type="match status" value="1"/>
</dbReference>
<evidence type="ECO:0000259" key="5">
    <source>
        <dbReference type="PROSITE" id="PS50110"/>
    </source>
</evidence>
<dbReference type="GO" id="GO:0006355">
    <property type="term" value="P:regulation of DNA-templated transcription"/>
    <property type="evidence" value="ECO:0007669"/>
    <property type="project" value="InterPro"/>
</dbReference>
<evidence type="ECO:0000256" key="3">
    <source>
        <dbReference type="PROSITE-ProRule" id="PRU00169"/>
    </source>
</evidence>
<comment type="caution">
    <text evidence="6">The sequence shown here is derived from an EMBL/GenBank/DDBJ whole genome shotgun (WGS) entry which is preliminary data.</text>
</comment>
<protein>
    <submittedName>
        <fullName evidence="6">DNA-binding response regulator</fullName>
    </submittedName>
</protein>
<gene>
    <name evidence="6" type="ORF">GCM10008179_00060</name>
</gene>
<dbReference type="AlphaFoldDB" id="A0A9W6IZ03"/>
<feature type="domain" description="Response regulatory" evidence="5">
    <location>
        <begin position="6"/>
        <end position="122"/>
    </location>
</feature>
<dbReference type="Proteomes" id="UP001143372">
    <property type="component" value="Unassembled WGS sequence"/>
</dbReference>
<reference evidence="6" key="2">
    <citation type="submission" date="2023-01" db="EMBL/GenBank/DDBJ databases">
        <authorList>
            <person name="Sun Q."/>
            <person name="Evtushenko L."/>
        </authorList>
    </citation>
    <scope>NUCLEOTIDE SEQUENCE</scope>
    <source>
        <strain evidence="6">VKM B-2347</strain>
    </source>
</reference>
<organism evidence="6 7">
    <name type="scientific">Hansschlegelia plantiphila</name>
    <dbReference type="NCBI Taxonomy" id="374655"/>
    <lineage>
        <taxon>Bacteria</taxon>
        <taxon>Pseudomonadati</taxon>
        <taxon>Pseudomonadota</taxon>
        <taxon>Alphaproteobacteria</taxon>
        <taxon>Hyphomicrobiales</taxon>
        <taxon>Methylopilaceae</taxon>
        <taxon>Hansschlegelia</taxon>
    </lineage>
</organism>
<dbReference type="InterPro" id="IPR039420">
    <property type="entry name" value="WalR-like"/>
</dbReference>
<dbReference type="Gene3D" id="3.40.50.2300">
    <property type="match status" value="1"/>
</dbReference>